<feature type="region of interest" description="Disordered" evidence="10">
    <location>
        <begin position="30"/>
        <end position="68"/>
    </location>
</feature>
<keyword evidence="13" id="KW-0645">Protease</keyword>
<feature type="active site" evidence="7">
    <location>
        <position position="181"/>
    </location>
</feature>
<keyword evidence="13" id="KW-0121">Carboxypeptidase</keyword>
<accession>D6Z9X0</accession>
<dbReference type="RefSeq" id="WP_013139090.1">
    <property type="nucleotide sequence ID" value="NC_014168.1"/>
</dbReference>
<evidence type="ECO:0000256" key="3">
    <source>
        <dbReference type="ARBA" id="ARBA00022801"/>
    </source>
</evidence>
<evidence type="ECO:0000256" key="4">
    <source>
        <dbReference type="ARBA" id="ARBA00022960"/>
    </source>
</evidence>
<dbReference type="KEGG" id="srt:Srot_2188"/>
<sequence>MLRTGKSLKNAAAASLALLAAASIAPASWADPDDGQDSACAQRVTPPPAVDSSEAPQPGHPELPPLPVPAVTVGGAALASCGVVQPPGSPALPQGPAHGWLVADLDNGQVLAAEDPHGRFRPASTVKTLLALAVLNELDPKQLVQLTEGDQTADEESEHKFIQAGTTYSVFDLLEGALMVSSNGAANALARVLGGPGGVAAAVQKMNSLADELGAKDTRATTPSGVEAPGGPSSSSPYDLALIFRAAMKHADFRKIVGQKSVSMHGNPDDFPLVNDNAMLDDYPGMLGGKTGYTDDAEKTFVGAAERGRRRLVVTQMYGLNGASTFREQAAALLDWGFSSDPAIGVGKLVEPAPKPAPAATIAAPAGGAESSSTATTTLLLGGILAGGLVLASRELKRRKGASPTHA</sequence>
<gene>
    <name evidence="13" type="ordered locus">Srot_2188</name>
</gene>
<dbReference type="EMBL" id="CP001958">
    <property type="protein sequence ID" value="ADG98640.1"/>
    <property type="molecule type" value="Genomic_DNA"/>
</dbReference>
<dbReference type="InterPro" id="IPR001967">
    <property type="entry name" value="Peptidase_S11_N"/>
</dbReference>
<evidence type="ECO:0000256" key="11">
    <source>
        <dbReference type="SAM" id="SignalP"/>
    </source>
</evidence>
<dbReference type="InterPro" id="IPR018044">
    <property type="entry name" value="Peptidase_S11"/>
</dbReference>
<dbReference type="STRING" id="640132.Srot_2188"/>
<dbReference type="HOGENOM" id="CLU_027070_3_0_11"/>
<evidence type="ECO:0000256" key="10">
    <source>
        <dbReference type="SAM" id="MobiDB-lite"/>
    </source>
</evidence>
<dbReference type="InterPro" id="IPR012338">
    <property type="entry name" value="Beta-lactam/transpept-like"/>
</dbReference>
<feature type="compositionally biased region" description="Pro residues" evidence="10">
    <location>
        <begin position="58"/>
        <end position="68"/>
    </location>
</feature>
<keyword evidence="3" id="KW-0378">Hydrolase</keyword>
<feature type="active site" description="Acyl-ester intermediate" evidence="7">
    <location>
        <position position="124"/>
    </location>
</feature>
<feature type="chain" id="PRO_5003091621" evidence="11">
    <location>
        <begin position="31"/>
        <end position="407"/>
    </location>
</feature>
<evidence type="ECO:0000256" key="7">
    <source>
        <dbReference type="PIRSR" id="PIRSR618044-1"/>
    </source>
</evidence>
<organism evidence="13 14">
    <name type="scientific">Segniliparus rotundus (strain ATCC BAA-972 / CDC 1076 / CIP 108378 / DSM 44985 / JCM 13578)</name>
    <dbReference type="NCBI Taxonomy" id="640132"/>
    <lineage>
        <taxon>Bacteria</taxon>
        <taxon>Bacillati</taxon>
        <taxon>Actinomycetota</taxon>
        <taxon>Actinomycetes</taxon>
        <taxon>Mycobacteriales</taxon>
        <taxon>Segniliparaceae</taxon>
        <taxon>Segniliparus</taxon>
    </lineage>
</organism>
<dbReference type="Pfam" id="PF00768">
    <property type="entry name" value="Peptidase_S11"/>
    <property type="match status" value="1"/>
</dbReference>
<evidence type="ECO:0000313" key="13">
    <source>
        <dbReference type="EMBL" id="ADG98640.1"/>
    </source>
</evidence>
<evidence type="ECO:0000256" key="1">
    <source>
        <dbReference type="ARBA" id="ARBA00007164"/>
    </source>
</evidence>
<dbReference type="Proteomes" id="UP000002247">
    <property type="component" value="Chromosome"/>
</dbReference>
<keyword evidence="14" id="KW-1185">Reference proteome</keyword>
<evidence type="ECO:0000259" key="12">
    <source>
        <dbReference type="Pfam" id="PF00768"/>
    </source>
</evidence>
<feature type="region of interest" description="Disordered" evidence="10">
    <location>
        <begin position="216"/>
        <end position="235"/>
    </location>
</feature>
<keyword evidence="4" id="KW-0133">Cell shape</keyword>
<keyword evidence="2 11" id="KW-0732">Signal</keyword>
<dbReference type="AlphaFoldDB" id="D6Z9X0"/>
<evidence type="ECO:0000256" key="6">
    <source>
        <dbReference type="ARBA" id="ARBA00023316"/>
    </source>
</evidence>
<comment type="similarity">
    <text evidence="1 9">Belongs to the peptidase S11 family.</text>
</comment>
<feature type="binding site" evidence="8">
    <location>
        <position position="290"/>
    </location>
    <ligand>
        <name>substrate</name>
    </ligand>
</feature>
<dbReference type="GO" id="GO:0071555">
    <property type="term" value="P:cell wall organization"/>
    <property type="evidence" value="ECO:0007669"/>
    <property type="project" value="UniProtKB-KW"/>
</dbReference>
<keyword evidence="6" id="KW-0961">Cell wall biogenesis/degradation</keyword>
<proteinExistence type="inferred from homology"/>
<dbReference type="OrthoDB" id="3663940at2"/>
<feature type="active site" description="Proton acceptor" evidence="7">
    <location>
        <position position="127"/>
    </location>
</feature>
<name>D6Z9X0_SEGRD</name>
<evidence type="ECO:0000256" key="5">
    <source>
        <dbReference type="ARBA" id="ARBA00022984"/>
    </source>
</evidence>
<feature type="domain" description="Peptidase S11 D-alanyl-D-alanine carboxypeptidase A N-terminal" evidence="12">
    <location>
        <begin position="93"/>
        <end position="314"/>
    </location>
</feature>
<dbReference type="SUPFAM" id="SSF56601">
    <property type="entry name" value="beta-lactamase/transpeptidase-like"/>
    <property type="match status" value="1"/>
</dbReference>
<feature type="signal peptide" evidence="11">
    <location>
        <begin position="1"/>
        <end position="30"/>
    </location>
</feature>
<dbReference type="GO" id="GO:0006508">
    <property type="term" value="P:proteolysis"/>
    <property type="evidence" value="ECO:0007669"/>
    <property type="project" value="InterPro"/>
</dbReference>
<reference evidence="13 14" key="1">
    <citation type="journal article" date="2010" name="Stand. Genomic Sci.">
        <title>Complete genome sequence of Segniliparus rotundus type strain (CDC 1076).</title>
        <authorList>
            <person name="Sikorski J."/>
            <person name="Lapidus A."/>
            <person name="Copeland A."/>
            <person name="Misra M."/>
            <person name="Glavina Del Rio T."/>
            <person name="Nolan M."/>
            <person name="Lucas S."/>
            <person name="Chen F."/>
            <person name="Tice H."/>
            <person name="Cheng J.F."/>
            <person name="Jando M."/>
            <person name="Schneider S."/>
            <person name="Bruce D."/>
            <person name="Goodwin L."/>
            <person name="Pitluck S."/>
            <person name="Liolios K."/>
            <person name="Mikhailova N."/>
            <person name="Pati A."/>
            <person name="Ivanova N."/>
            <person name="Mavromatis K."/>
            <person name="Chen A."/>
            <person name="Palaniappan K."/>
            <person name="Chertkov O."/>
            <person name="Land M."/>
            <person name="Hauser L."/>
            <person name="Chang Y.J."/>
            <person name="Jeffries C.D."/>
            <person name="Brettin T."/>
            <person name="Detter J.C."/>
            <person name="Han C."/>
            <person name="Rohde M."/>
            <person name="Goker M."/>
            <person name="Bristow J."/>
            <person name="Eisen J.A."/>
            <person name="Markowitz V."/>
            <person name="Hugenholtz P."/>
            <person name="Kyrpides N.C."/>
            <person name="Klenk H.P."/>
        </authorList>
    </citation>
    <scope>NUCLEOTIDE SEQUENCE [LARGE SCALE GENOMIC DNA]</scope>
    <source>
        <strain evidence="14">ATCC BAA-972 / CDC 1076 / CIP 108378 / DSM 44985 / JCM 13578</strain>
    </source>
</reference>
<keyword evidence="5" id="KW-0573">Peptidoglycan synthesis</keyword>
<dbReference type="GO" id="GO:0009252">
    <property type="term" value="P:peptidoglycan biosynthetic process"/>
    <property type="evidence" value="ECO:0007669"/>
    <property type="project" value="UniProtKB-KW"/>
</dbReference>
<dbReference type="Gene3D" id="3.40.710.10">
    <property type="entry name" value="DD-peptidase/beta-lactamase superfamily"/>
    <property type="match status" value="1"/>
</dbReference>
<evidence type="ECO:0000256" key="2">
    <source>
        <dbReference type="ARBA" id="ARBA00022729"/>
    </source>
</evidence>
<dbReference type="GO" id="GO:0009002">
    <property type="term" value="F:serine-type D-Ala-D-Ala carboxypeptidase activity"/>
    <property type="evidence" value="ECO:0007669"/>
    <property type="project" value="InterPro"/>
</dbReference>
<dbReference type="PRINTS" id="PR00725">
    <property type="entry name" value="DADACBPTASE1"/>
</dbReference>
<protein>
    <submittedName>
        <fullName evidence="13">Peptidase S11 D-alanyl-D-alanine carboxypeptidase 1</fullName>
    </submittedName>
</protein>
<evidence type="ECO:0000313" key="14">
    <source>
        <dbReference type="Proteomes" id="UP000002247"/>
    </source>
</evidence>
<dbReference type="PANTHER" id="PTHR21581:SF33">
    <property type="entry name" value="D-ALANYL-D-ALANINE CARBOXYPEPTIDASE DACB"/>
    <property type="match status" value="1"/>
</dbReference>
<dbReference type="eggNOG" id="COG1686">
    <property type="taxonomic scope" value="Bacteria"/>
</dbReference>
<evidence type="ECO:0000256" key="8">
    <source>
        <dbReference type="PIRSR" id="PIRSR618044-2"/>
    </source>
</evidence>
<dbReference type="PANTHER" id="PTHR21581">
    <property type="entry name" value="D-ALANYL-D-ALANINE CARBOXYPEPTIDASE"/>
    <property type="match status" value="1"/>
</dbReference>
<dbReference type="GO" id="GO:0008360">
    <property type="term" value="P:regulation of cell shape"/>
    <property type="evidence" value="ECO:0007669"/>
    <property type="project" value="UniProtKB-KW"/>
</dbReference>
<evidence type="ECO:0000256" key="9">
    <source>
        <dbReference type="RuleBase" id="RU004016"/>
    </source>
</evidence>